<dbReference type="PANTHER" id="PTHR24148">
    <property type="entry name" value="ANKYRIN REPEAT DOMAIN-CONTAINING PROTEIN 39 HOMOLOG-RELATED"/>
    <property type="match status" value="1"/>
</dbReference>
<evidence type="ECO:0000259" key="1">
    <source>
        <dbReference type="Pfam" id="PF06985"/>
    </source>
</evidence>
<dbReference type="PANTHER" id="PTHR24148:SF64">
    <property type="entry name" value="HETEROKARYON INCOMPATIBILITY DOMAIN-CONTAINING PROTEIN"/>
    <property type="match status" value="1"/>
</dbReference>
<sequence length="606" mass="68301">MNHPLDAPLLPPSLDIRLAELQAGAPGDPIFVRISFFDLEKGELPTFEALSYVWGSVDKEKTIECHDTRRQIRITASLHAALNRVRYPGQPRYIWADAICINQENLAEKSHHVAFMDRVYAKATKVLVCMGGDESGEASDVVTLLNEHASRMGVKSLQDMPLLASNDPVLDDARWRSLAKLTRDDWFKRAWVVQEVGKAREARVLWGNAEFSYRSLMQLGRWIDRCAPLLTQRFGAYLLPIHTDWERWMPDWRASVDHDYTLIDFFSYAKGLGCRDPRDNVYSLLGHPLARTAANKPLLMPNYEAPVGEVLIELSSYMLRTLGLKTLSSVEHDNSTILEYLPSWITRWDMDLTWRSLGYYPDFYYRASGPEPEDPSTLWKPTFSTSAPSVLAVQAAYLDTIDAVFPFPLLDKQGTESSDRWKDILWFWDLGTAEEVASSAPRLVNILVAIHRHLTARLCPAQLPDALSLTLCAGLHNYLEVEASSGSLETHRADFQAFWQLIEGSAYSELPSSGGDAEACWAEVNLACKGRCFFTTSKGYCGLGPLITQPDDICYVFNSARVPFVVRAMESGKSRMIGEAYVHGFMHGELLDQSGNAVQWNRLDLY</sequence>
<comment type="caution">
    <text evidence="2">The sequence shown here is derived from an EMBL/GenBank/DDBJ whole genome shotgun (WGS) entry which is preliminary data.</text>
</comment>
<proteinExistence type="predicted"/>
<dbReference type="Proteomes" id="UP001274830">
    <property type="component" value="Unassembled WGS sequence"/>
</dbReference>
<feature type="domain" description="Heterokaryon incompatibility" evidence="1">
    <location>
        <begin position="47"/>
        <end position="195"/>
    </location>
</feature>
<dbReference type="Pfam" id="PF06985">
    <property type="entry name" value="HET"/>
    <property type="match status" value="1"/>
</dbReference>
<protein>
    <recommendedName>
        <fullName evidence="1">Heterokaryon incompatibility domain-containing protein</fullName>
    </recommendedName>
</protein>
<name>A0AAE1C621_9PEZI</name>
<gene>
    <name evidence="2" type="ORF">LTR78_001024</name>
</gene>
<dbReference type="InterPro" id="IPR052895">
    <property type="entry name" value="HetReg/Transcr_Mod"/>
</dbReference>
<dbReference type="AlphaFoldDB" id="A0AAE1C621"/>
<dbReference type="EMBL" id="JAUTXT010000002">
    <property type="protein sequence ID" value="KAK3679463.1"/>
    <property type="molecule type" value="Genomic_DNA"/>
</dbReference>
<organism evidence="2 3">
    <name type="scientific">Recurvomyces mirabilis</name>
    <dbReference type="NCBI Taxonomy" id="574656"/>
    <lineage>
        <taxon>Eukaryota</taxon>
        <taxon>Fungi</taxon>
        <taxon>Dikarya</taxon>
        <taxon>Ascomycota</taxon>
        <taxon>Pezizomycotina</taxon>
        <taxon>Dothideomycetes</taxon>
        <taxon>Dothideomycetidae</taxon>
        <taxon>Mycosphaerellales</taxon>
        <taxon>Teratosphaeriaceae</taxon>
        <taxon>Recurvomyces</taxon>
    </lineage>
</organism>
<evidence type="ECO:0000313" key="2">
    <source>
        <dbReference type="EMBL" id="KAK3679463.1"/>
    </source>
</evidence>
<evidence type="ECO:0000313" key="3">
    <source>
        <dbReference type="Proteomes" id="UP001274830"/>
    </source>
</evidence>
<accession>A0AAE1C621</accession>
<dbReference type="InterPro" id="IPR010730">
    <property type="entry name" value="HET"/>
</dbReference>
<reference evidence="2" key="1">
    <citation type="submission" date="2023-07" db="EMBL/GenBank/DDBJ databases">
        <title>Black Yeasts Isolated from many extreme environments.</title>
        <authorList>
            <person name="Coleine C."/>
            <person name="Stajich J.E."/>
            <person name="Selbmann L."/>
        </authorList>
    </citation>
    <scope>NUCLEOTIDE SEQUENCE</scope>
    <source>
        <strain evidence="2">CCFEE 5485</strain>
    </source>
</reference>
<keyword evidence="3" id="KW-1185">Reference proteome</keyword>
<dbReference type="Pfam" id="PF26639">
    <property type="entry name" value="Het-6_barrel"/>
    <property type="match status" value="1"/>
</dbReference>